<accession>A0A402D5D9</accession>
<name>A0A402D5D9_9BACT</name>
<dbReference type="EMBL" id="AP025739">
    <property type="protein sequence ID" value="BDI29773.1"/>
    <property type="molecule type" value="Genomic_DNA"/>
</dbReference>
<proteinExistence type="predicted"/>
<dbReference type="Proteomes" id="UP000287394">
    <property type="component" value="Chromosome"/>
</dbReference>
<dbReference type="OrthoDB" id="196633at2"/>
<protein>
    <submittedName>
        <fullName evidence="1">Uncharacterized protein</fullName>
    </submittedName>
</protein>
<organism evidence="1 2">
    <name type="scientific">Capsulimonas corticalis</name>
    <dbReference type="NCBI Taxonomy" id="2219043"/>
    <lineage>
        <taxon>Bacteria</taxon>
        <taxon>Bacillati</taxon>
        <taxon>Armatimonadota</taxon>
        <taxon>Armatimonadia</taxon>
        <taxon>Capsulimonadales</taxon>
        <taxon>Capsulimonadaceae</taxon>
        <taxon>Capsulimonas</taxon>
    </lineage>
</organism>
<evidence type="ECO:0000313" key="2">
    <source>
        <dbReference type="Proteomes" id="UP000287394"/>
    </source>
</evidence>
<dbReference type="RefSeq" id="WP_119324718.1">
    <property type="nucleotide sequence ID" value="NZ_AP025739.1"/>
</dbReference>
<reference evidence="1 2" key="1">
    <citation type="journal article" date="2019" name="Int. J. Syst. Evol. Microbiol.">
        <title>Capsulimonas corticalis gen. nov., sp. nov., an aerobic capsulated bacterium, of a novel bacterial order, Capsulimonadales ord. nov., of the class Armatimonadia of the phylum Armatimonadetes.</title>
        <authorList>
            <person name="Li J."/>
            <person name="Kudo C."/>
            <person name="Tonouchi A."/>
        </authorList>
    </citation>
    <scope>NUCLEOTIDE SEQUENCE [LARGE SCALE GENOMIC DNA]</scope>
    <source>
        <strain evidence="1 2">AX-7</strain>
    </source>
</reference>
<keyword evidence="2" id="KW-1185">Reference proteome</keyword>
<sequence length="97" mass="9871">MISNHKLTTLLQGRKIVSSASSGGVATIGFDDGSAMTVQTGGSSSSAASGGTVDKVQQEGTTLALVMKDGSTLQITTAEETSSVMVRDKSHGMEYAD</sequence>
<dbReference type="AlphaFoldDB" id="A0A402D5D9"/>
<dbReference type="KEGG" id="ccot:CCAX7_18240"/>
<evidence type="ECO:0000313" key="1">
    <source>
        <dbReference type="EMBL" id="BDI29773.1"/>
    </source>
</evidence>
<gene>
    <name evidence="1" type="ORF">CCAX7_18240</name>
</gene>